<evidence type="ECO:0000256" key="3">
    <source>
        <dbReference type="ARBA" id="ARBA00022723"/>
    </source>
</evidence>
<evidence type="ECO:0000256" key="11">
    <source>
        <dbReference type="PROSITE-ProRule" id="PRU00042"/>
    </source>
</evidence>
<protein>
    <recommendedName>
        <fullName evidence="12">C2H2-type domain-containing protein</fullName>
    </recommendedName>
</protein>
<evidence type="ECO:0000313" key="14">
    <source>
        <dbReference type="Proteomes" id="UP001431783"/>
    </source>
</evidence>
<evidence type="ECO:0000256" key="2">
    <source>
        <dbReference type="ARBA" id="ARBA00006991"/>
    </source>
</evidence>
<feature type="domain" description="C2H2-type" evidence="12">
    <location>
        <begin position="341"/>
        <end position="369"/>
    </location>
</feature>
<dbReference type="Gene3D" id="3.30.160.60">
    <property type="entry name" value="Classic Zinc Finger"/>
    <property type="match status" value="10"/>
</dbReference>
<feature type="domain" description="C2H2-type" evidence="12">
    <location>
        <begin position="606"/>
        <end position="633"/>
    </location>
</feature>
<dbReference type="EMBL" id="JARQZJ010000041">
    <property type="protein sequence ID" value="KAK9877394.1"/>
    <property type="molecule type" value="Genomic_DNA"/>
</dbReference>
<proteinExistence type="inferred from homology"/>
<dbReference type="Pfam" id="PF12874">
    <property type="entry name" value="zf-met"/>
    <property type="match status" value="1"/>
</dbReference>
<name>A0AAW1UDR4_9CUCU</name>
<dbReference type="Proteomes" id="UP001431783">
    <property type="component" value="Unassembled WGS sequence"/>
</dbReference>
<feature type="domain" description="C2H2-type" evidence="12">
    <location>
        <begin position="498"/>
        <end position="524"/>
    </location>
</feature>
<dbReference type="PROSITE" id="PS50157">
    <property type="entry name" value="ZINC_FINGER_C2H2_2"/>
    <property type="match status" value="12"/>
</dbReference>
<feature type="domain" description="C2H2-type" evidence="12">
    <location>
        <begin position="313"/>
        <end position="340"/>
    </location>
</feature>
<gene>
    <name evidence="13" type="ORF">WA026_017790</name>
</gene>
<feature type="domain" description="C2H2-type" evidence="12">
    <location>
        <begin position="151"/>
        <end position="178"/>
    </location>
</feature>
<keyword evidence="14" id="KW-1185">Reference proteome</keyword>
<dbReference type="GO" id="GO:0008270">
    <property type="term" value="F:zinc ion binding"/>
    <property type="evidence" value="ECO:0007669"/>
    <property type="project" value="UniProtKB-KW"/>
</dbReference>
<evidence type="ECO:0000256" key="6">
    <source>
        <dbReference type="ARBA" id="ARBA00022833"/>
    </source>
</evidence>
<dbReference type="PROSITE" id="PS00028">
    <property type="entry name" value="ZINC_FINGER_C2H2_1"/>
    <property type="match status" value="13"/>
</dbReference>
<feature type="domain" description="C2H2-type" evidence="12">
    <location>
        <begin position="123"/>
        <end position="150"/>
    </location>
</feature>
<sequence length="648" mass="74074">MYHIHLDLNKSSMDDLSSYIILPINTQFLSNVVSGTHINESDNCSSSDKMYANIEYYVSPSSEIENVYVNSSEMQSGHFVSNDFVDNNEVNGITYKCSICETIFNKYDLYLVHLQSHRNNTAFQCKKCNKTFDEMNAFHKHIMEHQEDKLFRCLICHAGFNIENNFKVHMALHGNSSQCPICEISFQRMASLKSHLAIHQMEELHICSECSSEFESMASLKKHIKTHISDVLDQHRDLTCNICKVKFETSVALKDHISSHLKVKKLVHNGKCTNKNQMGHKEYKHKCSICSKTFPKLSLLERHTRIHSGERPYVCSICDKGFTQKGTLQIHMTKHSGLKPFCCTLCPAKFNQKCNLKVHVQKTHTATTEDEKIFKCSQCDCIFKRITSLNAHMTKIHATDTAEISIASIDHPNNIDKRLLGNITDSSNSNIPQSSENQLEMNAGEKLPDGGKIFKIYSLKQKFLGKAKVYICSYCDKEIKKPSDLIRHLRTHTKEKPFKCFCGNSFSVKSTLLTHMQIHKGNNGKKCSICSKVLFTMKAWNAHLRKHGSSSQSTISTIQNCQSELLDESGKHLNPSVKSLDGQHRLVSLLKKVNMKRNIYSGDRKYKCRVCQRSFITPFSVKEHMKLHSDVQNWNVKHVIKHLLLNLC</sequence>
<dbReference type="SUPFAM" id="SSF57667">
    <property type="entry name" value="beta-beta-alpha zinc fingers"/>
    <property type="match status" value="8"/>
</dbReference>
<dbReference type="GO" id="GO:0005634">
    <property type="term" value="C:nucleus"/>
    <property type="evidence" value="ECO:0007669"/>
    <property type="project" value="UniProtKB-SubCell"/>
</dbReference>
<evidence type="ECO:0000259" key="12">
    <source>
        <dbReference type="PROSITE" id="PS50157"/>
    </source>
</evidence>
<keyword evidence="8" id="KW-0238">DNA-binding</keyword>
<evidence type="ECO:0000256" key="7">
    <source>
        <dbReference type="ARBA" id="ARBA00023015"/>
    </source>
</evidence>
<comment type="similarity">
    <text evidence="2">Belongs to the krueppel C2H2-type zinc-finger protein family.</text>
</comment>
<dbReference type="InterPro" id="IPR036236">
    <property type="entry name" value="Znf_C2H2_sf"/>
</dbReference>
<dbReference type="FunFam" id="3.30.160.60:FF:002343">
    <property type="entry name" value="Zinc finger protein 33A"/>
    <property type="match status" value="1"/>
</dbReference>
<comment type="caution">
    <text evidence="13">The sequence shown here is derived from an EMBL/GenBank/DDBJ whole genome shotgun (WGS) entry which is preliminary data.</text>
</comment>
<organism evidence="13 14">
    <name type="scientific">Henosepilachna vigintioctopunctata</name>
    <dbReference type="NCBI Taxonomy" id="420089"/>
    <lineage>
        <taxon>Eukaryota</taxon>
        <taxon>Metazoa</taxon>
        <taxon>Ecdysozoa</taxon>
        <taxon>Arthropoda</taxon>
        <taxon>Hexapoda</taxon>
        <taxon>Insecta</taxon>
        <taxon>Pterygota</taxon>
        <taxon>Neoptera</taxon>
        <taxon>Endopterygota</taxon>
        <taxon>Coleoptera</taxon>
        <taxon>Polyphaga</taxon>
        <taxon>Cucujiformia</taxon>
        <taxon>Coccinelloidea</taxon>
        <taxon>Coccinellidae</taxon>
        <taxon>Epilachninae</taxon>
        <taxon>Epilachnini</taxon>
        <taxon>Henosepilachna</taxon>
    </lineage>
</organism>
<keyword evidence="9" id="KW-0804">Transcription</keyword>
<keyword evidence="7" id="KW-0805">Transcription regulation</keyword>
<reference evidence="13 14" key="1">
    <citation type="submission" date="2023-03" db="EMBL/GenBank/DDBJ databases">
        <title>Genome insight into feeding habits of ladybird beetles.</title>
        <authorList>
            <person name="Li H.-S."/>
            <person name="Huang Y.-H."/>
            <person name="Pang H."/>
        </authorList>
    </citation>
    <scope>NUCLEOTIDE SEQUENCE [LARGE SCALE GENOMIC DNA]</scope>
    <source>
        <strain evidence="13">SYSU_2023b</strain>
        <tissue evidence="13">Whole body</tissue>
    </source>
</reference>
<dbReference type="FunFam" id="3.30.160.60:FF:001443">
    <property type="entry name" value="Zinc finger protein 668"/>
    <property type="match status" value="1"/>
</dbReference>
<keyword evidence="5 11" id="KW-0863">Zinc-finger</keyword>
<dbReference type="PANTHER" id="PTHR24393:SF15">
    <property type="entry name" value="IP01243P-RELATED"/>
    <property type="match status" value="1"/>
</dbReference>
<evidence type="ECO:0000256" key="4">
    <source>
        <dbReference type="ARBA" id="ARBA00022737"/>
    </source>
</evidence>
<keyword evidence="6" id="KW-0862">Zinc</keyword>
<dbReference type="FunFam" id="3.30.160.60:FF:000744">
    <property type="entry name" value="zinc finger E-box-binding homeobox 1"/>
    <property type="match status" value="1"/>
</dbReference>
<keyword evidence="4" id="KW-0677">Repeat</keyword>
<feature type="domain" description="C2H2-type" evidence="12">
    <location>
        <begin position="470"/>
        <end position="497"/>
    </location>
</feature>
<feature type="domain" description="C2H2-type" evidence="12">
    <location>
        <begin position="177"/>
        <end position="204"/>
    </location>
</feature>
<dbReference type="GO" id="GO:0000978">
    <property type="term" value="F:RNA polymerase II cis-regulatory region sequence-specific DNA binding"/>
    <property type="evidence" value="ECO:0007669"/>
    <property type="project" value="TreeGrafter"/>
</dbReference>
<evidence type="ECO:0000256" key="10">
    <source>
        <dbReference type="ARBA" id="ARBA00023242"/>
    </source>
</evidence>
<evidence type="ECO:0000256" key="9">
    <source>
        <dbReference type="ARBA" id="ARBA00023163"/>
    </source>
</evidence>
<evidence type="ECO:0000313" key="13">
    <source>
        <dbReference type="EMBL" id="KAK9877394.1"/>
    </source>
</evidence>
<feature type="domain" description="C2H2-type" evidence="12">
    <location>
        <begin position="95"/>
        <end position="122"/>
    </location>
</feature>
<dbReference type="SMART" id="SM00355">
    <property type="entry name" value="ZnF_C2H2"/>
    <property type="match status" value="14"/>
</dbReference>
<keyword evidence="3" id="KW-0479">Metal-binding</keyword>
<evidence type="ECO:0000256" key="8">
    <source>
        <dbReference type="ARBA" id="ARBA00023125"/>
    </source>
</evidence>
<dbReference type="GO" id="GO:0001228">
    <property type="term" value="F:DNA-binding transcription activator activity, RNA polymerase II-specific"/>
    <property type="evidence" value="ECO:0007669"/>
    <property type="project" value="TreeGrafter"/>
</dbReference>
<keyword evidence="10" id="KW-0539">Nucleus</keyword>
<dbReference type="InterPro" id="IPR013087">
    <property type="entry name" value="Znf_C2H2_type"/>
</dbReference>
<evidence type="ECO:0000256" key="1">
    <source>
        <dbReference type="ARBA" id="ARBA00004123"/>
    </source>
</evidence>
<feature type="domain" description="C2H2-type" evidence="12">
    <location>
        <begin position="374"/>
        <end position="402"/>
    </location>
</feature>
<dbReference type="Pfam" id="PF00096">
    <property type="entry name" value="zf-C2H2"/>
    <property type="match status" value="6"/>
</dbReference>
<accession>A0AAW1UDR4</accession>
<comment type="subcellular location">
    <subcellularLocation>
        <location evidence="1">Nucleus</location>
    </subcellularLocation>
</comment>
<dbReference type="Pfam" id="PF13912">
    <property type="entry name" value="zf-C2H2_6"/>
    <property type="match status" value="2"/>
</dbReference>
<feature type="domain" description="C2H2-type" evidence="12">
    <location>
        <begin position="205"/>
        <end position="232"/>
    </location>
</feature>
<dbReference type="AlphaFoldDB" id="A0AAW1UDR4"/>
<evidence type="ECO:0000256" key="5">
    <source>
        <dbReference type="ARBA" id="ARBA00022771"/>
    </source>
</evidence>
<feature type="domain" description="C2H2-type" evidence="12">
    <location>
        <begin position="285"/>
        <end position="312"/>
    </location>
</feature>
<dbReference type="PANTHER" id="PTHR24393">
    <property type="entry name" value="ZINC FINGER PROTEIN"/>
    <property type="match status" value="1"/>
</dbReference>